<dbReference type="RefSeq" id="WP_185056615.1">
    <property type="nucleotide sequence ID" value="NZ_BAABIX010000041.1"/>
</dbReference>
<dbReference type="EC" id="5.1.99.4" evidence="2"/>
<dbReference type="InterPro" id="IPR050509">
    <property type="entry name" value="CoA-transferase_III"/>
</dbReference>
<keyword evidence="3" id="KW-1185">Reference proteome</keyword>
<protein>
    <submittedName>
        <fullName evidence="2">Alpha-methylacyl-CoA racemase</fullName>
        <ecNumber evidence="2">5.1.99.4</ecNumber>
    </submittedName>
</protein>
<sequence length="381" mass="40152">MAGPLRGRRVVEVAGQGPVPFAGMMLADMGAEVIRVERMPGGRAGWPDRHRTDTLSRGRRSVQVDLKNPLGADVVLRLVAGADALIEGFRPGVAERLGIGPAECLARNPALVYGRMTGWGQHGPEARRAGHDLNYLALTGALYSIGQAGGPPVPPLNLVADFGGGGMLLAFGVVCALLEAGRSGQGQVIDAAMVDGVAALMAPFYAMAAAGRWSERRGTNILDSGAHFYGVYETADGRHVAVAAIEPKFYQALIATLGLDAGDLPPQMDAARWPEMKRRLAAVFRTRTLKEWCAAFEEVDACFAPVLTPVEAVEHPHAVARQAFTRVDGIPQPAPAPRFARTPAGMPEPPPRPGEHTGEVLAAAGFTDSDIDALRAQGVVA</sequence>
<name>A0A840PLK4_9ACTN</name>
<organism evidence="2 3">
    <name type="scientific">Thermocatellispora tengchongensis</name>
    <dbReference type="NCBI Taxonomy" id="1073253"/>
    <lineage>
        <taxon>Bacteria</taxon>
        <taxon>Bacillati</taxon>
        <taxon>Actinomycetota</taxon>
        <taxon>Actinomycetes</taxon>
        <taxon>Streptosporangiales</taxon>
        <taxon>Streptosporangiaceae</taxon>
        <taxon>Thermocatellispora</taxon>
    </lineage>
</organism>
<reference evidence="2 3" key="1">
    <citation type="submission" date="2020-08" db="EMBL/GenBank/DDBJ databases">
        <title>Genomic Encyclopedia of Type Strains, Phase IV (KMG-IV): sequencing the most valuable type-strain genomes for metagenomic binning, comparative biology and taxonomic classification.</title>
        <authorList>
            <person name="Goeker M."/>
        </authorList>
    </citation>
    <scope>NUCLEOTIDE SEQUENCE [LARGE SCALE GENOMIC DNA]</scope>
    <source>
        <strain evidence="2 3">DSM 45615</strain>
    </source>
</reference>
<evidence type="ECO:0000256" key="1">
    <source>
        <dbReference type="SAM" id="MobiDB-lite"/>
    </source>
</evidence>
<evidence type="ECO:0000313" key="3">
    <source>
        <dbReference type="Proteomes" id="UP000578449"/>
    </source>
</evidence>
<dbReference type="EMBL" id="JACHGN010000033">
    <property type="protein sequence ID" value="MBB5139796.1"/>
    <property type="molecule type" value="Genomic_DNA"/>
</dbReference>
<dbReference type="Gene3D" id="3.30.1540.10">
    <property type="entry name" value="formyl-coa transferase, domain 3"/>
    <property type="match status" value="1"/>
</dbReference>
<evidence type="ECO:0000313" key="2">
    <source>
        <dbReference type="EMBL" id="MBB5139796.1"/>
    </source>
</evidence>
<comment type="caution">
    <text evidence="2">The sequence shown here is derived from an EMBL/GenBank/DDBJ whole genome shotgun (WGS) entry which is preliminary data.</text>
</comment>
<proteinExistence type="predicted"/>
<dbReference type="Gene3D" id="3.40.50.10540">
    <property type="entry name" value="Crotonobetainyl-coa:carnitine coa-transferase, domain 1"/>
    <property type="match status" value="1"/>
</dbReference>
<dbReference type="PANTHER" id="PTHR48228">
    <property type="entry name" value="SUCCINYL-COA--D-CITRAMALATE COA-TRANSFERASE"/>
    <property type="match status" value="1"/>
</dbReference>
<dbReference type="Proteomes" id="UP000578449">
    <property type="component" value="Unassembled WGS sequence"/>
</dbReference>
<dbReference type="PANTHER" id="PTHR48228:SF5">
    <property type="entry name" value="ALPHA-METHYLACYL-COA RACEMASE"/>
    <property type="match status" value="1"/>
</dbReference>
<feature type="region of interest" description="Disordered" evidence="1">
    <location>
        <begin position="331"/>
        <end position="356"/>
    </location>
</feature>
<dbReference type="Pfam" id="PF02515">
    <property type="entry name" value="CoA_transf_3"/>
    <property type="match status" value="1"/>
</dbReference>
<dbReference type="SUPFAM" id="SSF89796">
    <property type="entry name" value="CoA-transferase family III (CaiB/BaiF)"/>
    <property type="match status" value="1"/>
</dbReference>
<keyword evidence="2" id="KW-0413">Isomerase</keyword>
<gene>
    <name evidence="2" type="ORF">HNP84_009560</name>
</gene>
<dbReference type="InterPro" id="IPR023606">
    <property type="entry name" value="CoA-Trfase_III_dom_1_sf"/>
</dbReference>
<dbReference type="InterPro" id="IPR044855">
    <property type="entry name" value="CoA-Trfase_III_dom3_sf"/>
</dbReference>
<dbReference type="AlphaFoldDB" id="A0A840PLK4"/>
<accession>A0A840PLK4</accession>
<dbReference type="InterPro" id="IPR003673">
    <property type="entry name" value="CoA-Trfase_fam_III"/>
</dbReference>
<dbReference type="GO" id="GO:0008111">
    <property type="term" value="F:alpha-methylacyl-CoA racemase activity"/>
    <property type="evidence" value="ECO:0007669"/>
    <property type="project" value="UniProtKB-EC"/>
</dbReference>